<dbReference type="VEuPathDB" id="VectorBase:ADIR008522"/>
<protein>
    <submittedName>
        <fullName evidence="2">Uncharacterized protein</fullName>
    </submittedName>
</protein>
<organism evidence="2 3">
    <name type="scientific">Anopheles dirus</name>
    <dbReference type="NCBI Taxonomy" id="7168"/>
    <lineage>
        <taxon>Eukaryota</taxon>
        <taxon>Metazoa</taxon>
        <taxon>Ecdysozoa</taxon>
        <taxon>Arthropoda</taxon>
        <taxon>Hexapoda</taxon>
        <taxon>Insecta</taxon>
        <taxon>Pterygota</taxon>
        <taxon>Neoptera</taxon>
        <taxon>Endopterygota</taxon>
        <taxon>Diptera</taxon>
        <taxon>Nematocera</taxon>
        <taxon>Culicoidea</taxon>
        <taxon>Culicidae</taxon>
        <taxon>Anophelinae</taxon>
        <taxon>Anopheles</taxon>
    </lineage>
</organism>
<reference evidence="3" key="1">
    <citation type="submission" date="2013-03" db="EMBL/GenBank/DDBJ databases">
        <title>The Genome Sequence of Anopheles dirus WRAIR2.</title>
        <authorList>
            <consortium name="The Broad Institute Genomics Platform"/>
            <person name="Neafsey D.E."/>
            <person name="Walton C."/>
            <person name="Walker B."/>
            <person name="Young S.K."/>
            <person name="Zeng Q."/>
            <person name="Gargeya S."/>
            <person name="Fitzgerald M."/>
            <person name="Haas B."/>
            <person name="Abouelleil A."/>
            <person name="Allen A.W."/>
            <person name="Alvarado L."/>
            <person name="Arachchi H.M."/>
            <person name="Berlin A.M."/>
            <person name="Chapman S.B."/>
            <person name="Gainer-Dewar J."/>
            <person name="Goldberg J."/>
            <person name="Griggs A."/>
            <person name="Gujja S."/>
            <person name="Hansen M."/>
            <person name="Howarth C."/>
            <person name="Imamovic A."/>
            <person name="Ireland A."/>
            <person name="Larimer J."/>
            <person name="McCowan C."/>
            <person name="Murphy C."/>
            <person name="Pearson M."/>
            <person name="Poon T.W."/>
            <person name="Priest M."/>
            <person name="Roberts A."/>
            <person name="Saif S."/>
            <person name="Shea T."/>
            <person name="Sisk P."/>
            <person name="Sykes S."/>
            <person name="Wortman J."/>
            <person name="Nusbaum C."/>
            <person name="Birren B."/>
        </authorList>
    </citation>
    <scope>NUCLEOTIDE SEQUENCE [LARGE SCALE GENOMIC DNA]</scope>
    <source>
        <strain evidence="3">WRAIR2</strain>
    </source>
</reference>
<feature type="signal peptide" evidence="1">
    <location>
        <begin position="1"/>
        <end position="20"/>
    </location>
</feature>
<name>A0A182NLJ1_9DIPT</name>
<keyword evidence="3" id="KW-1185">Reference proteome</keyword>
<dbReference type="EnsemblMetazoa" id="ADIR008522-RA">
    <property type="protein sequence ID" value="ADIR008522-PA"/>
    <property type="gene ID" value="ADIR008522"/>
</dbReference>
<dbReference type="AlphaFoldDB" id="A0A182NLJ1"/>
<reference evidence="2" key="2">
    <citation type="submission" date="2020-05" db="UniProtKB">
        <authorList>
            <consortium name="EnsemblMetazoa"/>
        </authorList>
    </citation>
    <scope>IDENTIFICATION</scope>
    <source>
        <strain evidence="2">WRAIR2</strain>
    </source>
</reference>
<keyword evidence="1" id="KW-0732">Signal</keyword>
<feature type="chain" id="PRO_5008130177" evidence="1">
    <location>
        <begin position="21"/>
        <end position="72"/>
    </location>
</feature>
<sequence length="72" mass="8250">MKYFLVALLLVVAVAQLTSAYSSCGKHFFYTEDYPTGYVEQVDYRPYSGACPCSRCSPALYTQLYRDCNTFY</sequence>
<evidence type="ECO:0000256" key="1">
    <source>
        <dbReference type="SAM" id="SignalP"/>
    </source>
</evidence>
<proteinExistence type="predicted"/>
<dbReference type="Proteomes" id="UP000075884">
    <property type="component" value="Unassembled WGS sequence"/>
</dbReference>
<evidence type="ECO:0000313" key="3">
    <source>
        <dbReference type="Proteomes" id="UP000075884"/>
    </source>
</evidence>
<accession>A0A182NLJ1</accession>
<evidence type="ECO:0000313" key="2">
    <source>
        <dbReference type="EnsemblMetazoa" id="ADIR008522-PA"/>
    </source>
</evidence>